<dbReference type="KEGG" id="aalb:115255347"/>
<dbReference type="FunFam" id="3.40.30.10:FF:000208">
    <property type="entry name" value="glutathione S-transferase 1"/>
    <property type="match status" value="1"/>
</dbReference>
<dbReference type="SUPFAM" id="SSF52833">
    <property type="entry name" value="Thioredoxin-like"/>
    <property type="match status" value="1"/>
</dbReference>
<feature type="domain" description="GST N-terminal" evidence="7">
    <location>
        <begin position="2"/>
        <end position="83"/>
    </location>
</feature>
<dbReference type="PROSITE" id="PS50404">
    <property type="entry name" value="GST_NTER"/>
    <property type="match status" value="1"/>
</dbReference>
<protein>
    <recommendedName>
        <fullName evidence="3">glutathione transferase</fullName>
        <ecNumber evidence="3">2.5.1.18</ecNumber>
    </recommendedName>
    <alternativeName>
        <fullName evidence="5">GST class-theta</fullName>
    </alternativeName>
</protein>
<sequence>MSPITLYTTRRTPAGRAVEITAKLIGVELDVKFIDLSKKEHLTEEFLKLNPQHTVPTIVDNGVALYDSHAIIVYLVQKYAKDDALYPKDLVTQARVNALLHFESGILFARLRGTLEPIFYHGFPEVPQDKLTAIHGAYDLLEATLQSDYLVGNSLTLADVSCSTSLSTLNALFPVDAGKCPKLVAYLQRLEKNMPSYKELNSDRAAEAVDFFKQKLEENKKK</sequence>
<evidence type="ECO:0000256" key="3">
    <source>
        <dbReference type="ARBA" id="ARBA00012452"/>
    </source>
</evidence>
<dbReference type="VEuPathDB" id="VectorBase:AALF018089"/>
<dbReference type="Proteomes" id="UP000069940">
    <property type="component" value="Unassembled WGS sequence"/>
</dbReference>
<keyword evidence="11" id="KW-1185">Reference proteome</keyword>
<evidence type="ECO:0000313" key="10">
    <source>
        <dbReference type="EnsemblMetazoa" id="AALFPA23_011066.P15627"/>
    </source>
</evidence>
<dbReference type="GeneID" id="115255347"/>
<dbReference type="Gene3D" id="1.20.1050.10">
    <property type="match status" value="1"/>
</dbReference>
<evidence type="ECO:0000256" key="2">
    <source>
        <dbReference type="ARBA" id="ARBA00011738"/>
    </source>
</evidence>
<evidence type="ECO:0000256" key="1">
    <source>
        <dbReference type="ARBA" id="ARBA00009899"/>
    </source>
</evidence>
<dbReference type="EMBL" id="GAPW01004133">
    <property type="protein sequence ID" value="JAC09465.1"/>
    <property type="molecule type" value="mRNA"/>
</dbReference>
<dbReference type="PANTHER" id="PTHR43969:SF3">
    <property type="entry name" value="GLUTATHIONE S TRANSFERASE E11, ISOFORM A-RELATED"/>
    <property type="match status" value="1"/>
</dbReference>
<evidence type="ECO:0000256" key="6">
    <source>
        <dbReference type="ARBA" id="ARBA00047960"/>
    </source>
</evidence>
<dbReference type="PROSITE" id="PS50405">
    <property type="entry name" value="GST_CTER"/>
    <property type="match status" value="1"/>
</dbReference>
<evidence type="ECO:0000256" key="5">
    <source>
        <dbReference type="ARBA" id="ARBA00041523"/>
    </source>
</evidence>
<dbReference type="SUPFAM" id="SSF47616">
    <property type="entry name" value="GST C-terminal domain-like"/>
    <property type="match status" value="1"/>
</dbReference>
<dbReference type="InterPro" id="IPR004046">
    <property type="entry name" value="GST_C"/>
</dbReference>
<dbReference type="GO" id="GO:0006749">
    <property type="term" value="P:glutathione metabolic process"/>
    <property type="evidence" value="ECO:0007669"/>
    <property type="project" value="TreeGrafter"/>
</dbReference>
<dbReference type="GO" id="GO:0004364">
    <property type="term" value="F:glutathione transferase activity"/>
    <property type="evidence" value="ECO:0007669"/>
    <property type="project" value="UniProtKB-EC"/>
</dbReference>
<dbReference type="RefSeq" id="XP_029709232.1">
    <property type="nucleotide sequence ID" value="XM_029853372.2"/>
</dbReference>
<dbReference type="VEuPathDB" id="VectorBase:AALFPA_042269"/>
<evidence type="ECO:0000313" key="11">
    <source>
        <dbReference type="Proteomes" id="UP000069940"/>
    </source>
</evidence>
<comment type="catalytic activity">
    <reaction evidence="6">
        <text>RX + glutathione = an S-substituted glutathione + a halide anion + H(+)</text>
        <dbReference type="Rhea" id="RHEA:16437"/>
        <dbReference type="ChEBI" id="CHEBI:15378"/>
        <dbReference type="ChEBI" id="CHEBI:16042"/>
        <dbReference type="ChEBI" id="CHEBI:17792"/>
        <dbReference type="ChEBI" id="CHEBI:57925"/>
        <dbReference type="ChEBI" id="CHEBI:90779"/>
        <dbReference type="EC" id="2.5.1.18"/>
    </reaction>
</comment>
<dbReference type="SFLD" id="SFLDG00358">
    <property type="entry name" value="Main_(cytGST)"/>
    <property type="match status" value="1"/>
</dbReference>
<reference evidence="9" key="1">
    <citation type="journal article" date="2014" name="PLoS Negl. Trop. Dis.">
        <title>Identification and characterization of seminal fluid proteins in the Asian tiger mosquito, Aedes albopictus.</title>
        <authorList>
            <person name="Boes K.E."/>
            <person name="Ribeiro J.M."/>
            <person name="Wong A."/>
            <person name="Harrington L.C."/>
            <person name="Wolfner M.F."/>
            <person name="Sirot L.K."/>
        </authorList>
    </citation>
    <scope>NUCLEOTIDE SEQUENCE</scope>
    <source>
        <tissue evidence="9">Reproductive organs</tissue>
    </source>
</reference>
<dbReference type="AlphaFoldDB" id="A0A023EK27"/>
<dbReference type="InterPro" id="IPR036249">
    <property type="entry name" value="Thioredoxin-like_sf"/>
</dbReference>
<dbReference type="SFLD" id="SFLDS00019">
    <property type="entry name" value="Glutathione_Transferase_(cytos"/>
    <property type="match status" value="1"/>
</dbReference>
<dbReference type="Pfam" id="PF02798">
    <property type="entry name" value="GST_N"/>
    <property type="match status" value="1"/>
</dbReference>
<keyword evidence="4 9" id="KW-0808">Transferase</keyword>
<dbReference type="FunFam" id="1.20.1050.10:FF:000007">
    <property type="entry name" value="Glutathione S-transferase 1-1"/>
    <property type="match status" value="1"/>
</dbReference>
<dbReference type="InterPro" id="IPR036282">
    <property type="entry name" value="Glutathione-S-Trfase_C_sf"/>
</dbReference>
<evidence type="ECO:0000259" key="8">
    <source>
        <dbReference type="PROSITE" id="PS50405"/>
    </source>
</evidence>
<evidence type="ECO:0000313" key="9">
    <source>
        <dbReference type="EMBL" id="JAC09465.1"/>
    </source>
</evidence>
<dbReference type="PANTHER" id="PTHR43969">
    <property type="entry name" value="GLUTATHIONE S TRANSFERASE D10, ISOFORM A-RELATED"/>
    <property type="match status" value="1"/>
</dbReference>
<comment type="subunit">
    <text evidence="2">Homodimer.</text>
</comment>
<evidence type="ECO:0000259" key="7">
    <source>
        <dbReference type="PROSITE" id="PS50404"/>
    </source>
</evidence>
<accession>A0A023EK27</accession>
<dbReference type="Gene3D" id="3.40.30.10">
    <property type="entry name" value="Glutaredoxin"/>
    <property type="match status" value="1"/>
</dbReference>
<organism evidence="9">
    <name type="scientific">Aedes albopictus</name>
    <name type="common">Asian tiger mosquito</name>
    <name type="synonym">Stegomyia albopicta</name>
    <dbReference type="NCBI Taxonomy" id="7160"/>
    <lineage>
        <taxon>Eukaryota</taxon>
        <taxon>Metazoa</taxon>
        <taxon>Ecdysozoa</taxon>
        <taxon>Arthropoda</taxon>
        <taxon>Hexapoda</taxon>
        <taxon>Insecta</taxon>
        <taxon>Pterygota</taxon>
        <taxon>Neoptera</taxon>
        <taxon>Endopterygota</taxon>
        <taxon>Diptera</taxon>
        <taxon>Nematocera</taxon>
        <taxon>Culicoidea</taxon>
        <taxon>Culicidae</taxon>
        <taxon>Culicinae</taxon>
        <taxon>Aedini</taxon>
        <taxon>Aedes</taxon>
        <taxon>Stegomyia</taxon>
    </lineage>
</organism>
<feature type="domain" description="GST C-terminal" evidence="8">
    <location>
        <begin position="89"/>
        <end position="222"/>
    </location>
</feature>
<reference evidence="11" key="2">
    <citation type="journal article" date="2015" name="Proc. Natl. Acad. Sci. U.S.A.">
        <title>Genome sequence of the Asian Tiger mosquito, Aedes albopictus, reveals insights into its biology, genetics, and evolution.</title>
        <authorList>
            <person name="Chen X.G."/>
            <person name="Jiang X."/>
            <person name="Gu J."/>
            <person name="Xu M."/>
            <person name="Wu Y."/>
            <person name="Deng Y."/>
            <person name="Zhang C."/>
            <person name="Bonizzoni M."/>
            <person name="Dermauw W."/>
            <person name="Vontas J."/>
            <person name="Armbruster P."/>
            <person name="Huang X."/>
            <person name="Yang Y."/>
            <person name="Zhang H."/>
            <person name="He W."/>
            <person name="Peng H."/>
            <person name="Liu Y."/>
            <person name="Wu K."/>
            <person name="Chen J."/>
            <person name="Lirakis M."/>
            <person name="Topalis P."/>
            <person name="Van Leeuwen T."/>
            <person name="Hall A.B."/>
            <person name="Jiang X."/>
            <person name="Thorpe C."/>
            <person name="Mueller R.L."/>
            <person name="Sun C."/>
            <person name="Waterhouse R.M."/>
            <person name="Yan G."/>
            <person name="Tu Z.J."/>
            <person name="Fang X."/>
            <person name="James A.A."/>
        </authorList>
    </citation>
    <scope>NUCLEOTIDE SEQUENCE [LARGE SCALE GENOMIC DNA]</scope>
    <source>
        <strain evidence="11">Foshan</strain>
    </source>
</reference>
<dbReference type="EnsemblMetazoa" id="AALFPA23_011066.R15627">
    <property type="protein sequence ID" value="AALFPA23_011066.P15627"/>
    <property type="gene ID" value="AALFPA23_011066"/>
</dbReference>
<dbReference type="VEuPathDB" id="VectorBase:AALC636_028568"/>
<dbReference type="Pfam" id="PF00043">
    <property type="entry name" value="GST_C"/>
    <property type="match status" value="1"/>
</dbReference>
<proteinExistence type="evidence at transcript level"/>
<dbReference type="EC" id="2.5.1.18" evidence="3"/>
<dbReference type="OMA" id="DSHAIIC"/>
<dbReference type="InterPro" id="IPR010987">
    <property type="entry name" value="Glutathione-S-Trfase_C-like"/>
</dbReference>
<reference evidence="10" key="3">
    <citation type="submission" date="2025-05" db="UniProtKB">
        <authorList>
            <consortium name="EnsemblMetazoa"/>
        </authorList>
    </citation>
    <scope>IDENTIFICATION</scope>
    <source>
        <strain evidence="10">Foshan</strain>
    </source>
</reference>
<dbReference type="CDD" id="cd03045">
    <property type="entry name" value="GST_N_Delta_Epsilon"/>
    <property type="match status" value="1"/>
</dbReference>
<name>A0A023EK27_AEDAL</name>
<dbReference type="InterPro" id="IPR040079">
    <property type="entry name" value="Glutathione_S-Trfase"/>
</dbReference>
<comment type="similarity">
    <text evidence="1">Belongs to the GST superfamily. Theta family.</text>
</comment>
<dbReference type="OrthoDB" id="7721011at2759"/>
<dbReference type="CDD" id="cd03177">
    <property type="entry name" value="GST_C_Delta_Epsilon"/>
    <property type="match status" value="1"/>
</dbReference>
<evidence type="ECO:0000256" key="4">
    <source>
        <dbReference type="ARBA" id="ARBA00022679"/>
    </source>
</evidence>
<dbReference type="InterPro" id="IPR004045">
    <property type="entry name" value="Glutathione_S-Trfase_N"/>
</dbReference>